<dbReference type="InterPro" id="IPR050821">
    <property type="entry name" value="Cytosolic_carboxypeptidase"/>
</dbReference>
<dbReference type="PANTHER" id="PTHR12756">
    <property type="entry name" value="CYTOSOLIC CARBOXYPEPTIDASE"/>
    <property type="match status" value="1"/>
</dbReference>
<evidence type="ECO:0000256" key="1">
    <source>
        <dbReference type="ARBA" id="ARBA00001947"/>
    </source>
</evidence>
<reference evidence="6" key="1">
    <citation type="submission" date="2025-08" db="UniProtKB">
        <authorList>
            <consortium name="RefSeq"/>
        </authorList>
    </citation>
    <scope>IDENTIFICATION</scope>
</reference>
<name>A0ABM4BRA3_HYDVU</name>
<dbReference type="Gene3D" id="2.60.40.3120">
    <property type="match status" value="1"/>
</dbReference>
<dbReference type="PROSITE" id="PS52035">
    <property type="entry name" value="PEPTIDASE_M14"/>
    <property type="match status" value="1"/>
</dbReference>
<keyword evidence="6" id="KW-0378">Hydrolase</keyword>
<gene>
    <name evidence="6" type="primary">LOC100215815</name>
</gene>
<comment type="cofactor">
    <cofactor evidence="1">
        <name>Zn(2+)</name>
        <dbReference type="ChEBI" id="CHEBI:29105"/>
    </cofactor>
</comment>
<evidence type="ECO:0000313" key="5">
    <source>
        <dbReference type="Proteomes" id="UP001652625"/>
    </source>
</evidence>
<evidence type="ECO:0000256" key="3">
    <source>
        <dbReference type="PROSITE-ProRule" id="PRU01379"/>
    </source>
</evidence>
<organism evidence="5 6">
    <name type="scientific">Hydra vulgaris</name>
    <name type="common">Hydra</name>
    <name type="synonym">Hydra attenuata</name>
    <dbReference type="NCBI Taxonomy" id="6087"/>
    <lineage>
        <taxon>Eukaryota</taxon>
        <taxon>Metazoa</taxon>
        <taxon>Cnidaria</taxon>
        <taxon>Hydrozoa</taxon>
        <taxon>Hydroidolina</taxon>
        <taxon>Anthoathecata</taxon>
        <taxon>Aplanulata</taxon>
        <taxon>Hydridae</taxon>
        <taxon>Hydra</taxon>
    </lineage>
</organism>
<keyword evidence="6" id="KW-0645">Protease</keyword>
<keyword evidence="5" id="KW-1185">Reference proteome</keyword>
<dbReference type="InterPro" id="IPR000834">
    <property type="entry name" value="Peptidase_M14"/>
</dbReference>
<protein>
    <submittedName>
        <fullName evidence="6">Cytosolic carboxypeptidase 1 isoform X3</fullName>
    </submittedName>
</protein>
<dbReference type="RefSeq" id="XP_065651660.1">
    <property type="nucleotide sequence ID" value="XM_065795588.1"/>
</dbReference>
<accession>A0ABM4BRA3</accession>
<sequence>MNQVEPKRHLFNHVFSQLSCEWEELQKENTTSCAQMKTLSGKLLKLLSSSDLYRRELLQKQENIKVLFQIVEVFCTKDQQITQNILESVYLACSPDSRVSCLAEVGLLSLLFNCLNKVAANVSILQNNILSIDTLALCHALIAKLALKEKKFATICRLSGALKSTILLLKLSTSDKMNLVSVDVLRLNATSSVNCTLMIKEGIVTILQSIILSCGHRKCQILKKSLDLLSTICKLENGVKKAIRTGLMKQLLNIYKSWHKWDLKNSHVAVRKSVLHSIIACLMFPIGSKAFIDEEGFKTIYLLGLEQLDRPDTDVLIKASILILRKCFVQKIPLRSLWSLYNFPLPQSSHFVETENFLPVLTVNGDEIEEENVYKDTHVNISIYDYMNFMPELKENKELHSQHNVHKQKYSGKDLDEEIKQENSPFRHISSFLINPTFDYLSPNQPEPLLERKPYLLRYKIFEDFQRIIFPDTIINRTVFDLDELTHETYLSSNSADCENESLKPDKYIGNLKPNLKTHSSLRSLSGPIQLEMIKKDPLIFESRFESGNLRKAIQVRSYEYDLLLNADINTSGHHQWFYFQISNMEPNVSYRFNIINCEKANSQFNFGMQPLLYSMRLSQRGQGWIRAGTNICYYKNFYVKDLSSHKHYHTATFTISFPHAKDTCYLAYHYPYTYSLLKNHLQHIKDFLSPSIFYCQQVLCSSLAGNKVPLVTITSKEIDEKEKVYVFLTARVHPGETNSSWIMKGILDFLTSNSEEACSLRSAVVFKIVPMLNPDGVINGCHRCSLSGQDLNRKWKQPDAVLHPSIYHTKSFLKYLASIDKKPEIFVDFHGHSRKKNIFMYGCRDVSLSESLSSLQLNSKCSNSMCHDIELLPKILSQETPCFSLSQCNFLVDKSKESTARVVCYSEIGIRKSYTMESTYCGMDQGTYKGHHIGTDRLERMGRDFCLALEKFFVLSDVI</sequence>
<keyword evidence="6" id="KW-0121">Carboxypeptidase</keyword>
<dbReference type="InterPro" id="IPR040626">
    <property type="entry name" value="Pepdidase_M14_N"/>
</dbReference>
<dbReference type="SUPFAM" id="SSF53187">
    <property type="entry name" value="Zn-dependent exopeptidases"/>
    <property type="match status" value="1"/>
</dbReference>
<feature type="active site" description="Proton donor/acceptor" evidence="3">
    <location>
        <position position="918"/>
    </location>
</feature>
<evidence type="ECO:0000259" key="4">
    <source>
        <dbReference type="PROSITE" id="PS52035"/>
    </source>
</evidence>
<comment type="similarity">
    <text evidence="2 3">Belongs to the peptidase M14 family.</text>
</comment>
<dbReference type="SUPFAM" id="SSF48371">
    <property type="entry name" value="ARM repeat"/>
    <property type="match status" value="1"/>
</dbReference>
<dbReference type="Gene3D" id="3.40.630.10">
    <property type="entry name" value="Zn peptidases"/>
    <property type="match status" value="1"/>
</dbReference>
<dbReference type="Proteomes" id="UP001652625">
    <property type="component" value="Chromosome 04"/>
</dbReference>
<dbReference type="GeneID" id="100215815"/>
<proteinExistence type="inferred from homology"/>
<evidence type="ECO:0000256" key="2">
    <source>
        <dbReference type="ARBA" id="ARBA00005988"/>
    </source>
</evidence>
<dbReference type="Pfam" id="PF18027">
    <property type="entry name" value="Pepdidase_M14_N"/>
    <property type="match status" value="1"/>
</dbReference>
<dbReference type="PANTHER" id="PTHR12756:SF11">
    <property type="entry name" value="CYTOSOLIC CARBOXYPEPTIDASE 1"/>
    <property type="match status" value="1"/>
</dbReference>
<feature type="domain" description="Peptidase M14" evidence="4">
    <location>
        <begin position="671"/>
        <end position="954"/>
    </location>
</feature>
<dbReference type="Pfam" id="PF25571">
    <property type="entry name" value="TPR_CCP1_N"/>
    <property type="match status" value="1"/>
</dbReference>
<dbReference type="Pfam" id="PF00246">
    <property type="entry name" value="Peptidase_M14"/>
    <property type="match status" value="1"/>
</dbReference>
<dbReference type="GO" id="GO:0004180">
    <property type="term" value="F:carboxypeptidase activity"/>
    <property type="evidence" value="ECO:0007669"/>
    <property type="project" value="UniProtKB-KW"/>
</dbReference>
<dbReference type="InterPro" id="IPR016024">
    <property type="entry name" value="ARM-type_fold"/>
</dbReference>
<evidence type="ECO:0000313" key="6">
    <source>
        <dbReference type="RefSeq" id="XP_065651660.1"/>
    </source>
</evidence>